<dbReference type="Proteomes" id="UP001346149">
    <property type="component" value="Unassembled WGS sequence"/>
</dbReference>
<organism evidence="1 2">
    <name type="scientific">Trapa natans</name>
    <name type="common">Water chestnut</name>
    <dbReference type="NCBI Taxonomy" id="22666"/>
    <lineage>
        <taxon>Eukaryota</taxon>
        <taxon>Viridiplantae</taxon>
        <taxon>Streptophyta</taxon>
        <taxon>Embryophyta</taxon>
        <taxon>Tracheophyta</taxon>
        <taxon>Spermatophyta</taxon>
        <taxon>Magnoliopsida</taxon>
        <taxon>eudicotyledons</taxon>
        <taxon>Gunneridae</taxon>
        <taxon>Pentapetalae</taxon>
        <taxon>rosids</taxon>
        <taxon>malvids</taxon>
        <taxon>Myrtales</taxon>
        <taxon>Lythraceae</taxon>
        <taxon>Trapa</taxon>
    </lineage>
</organism>
<keyword evidence="2" id="KW-1185">Reference proteome</keyword>
<comment type="caution">
    <text evidence="1">The sequence shown here is derived from an EMBL/GenBank/DDBJ whole genome shotgun (WGS) entry which is preliminary data.</text>
</comment>
<evidence type="ECO:0000313" key="2">
    <source>
        <dbReference type="Proteomes" id="UP001346149"/>
    </source>
</evidence>
<sequence length="107" mass="12305">MVSRPPVLSRRWAVGVGKCGLRELSSQVDGHPGESRPRYIFNVHQLQGCSMLLELVRLFFVYLYCETQWSNNKQKQQGDNNGGKGNKSRKVSRITCIEVHLFILLNW</sequence>
<name>A0AAN7LIS7_TRANT</name>
<protein>
    <submittedName>
        <fullName evidence="1">Uncharacterized protein</fullName>
    </submittedName>
</protein>
<dbReference type="AlphaFoldDB" id="A0AAN7LIS7"/>
<evidence type="ECO:0000313" key="1">
    <source>
        <dbReference type="EMBL" id="KAK4783878.1"/>
    </source>
</evidence>
<gene>
    <name evidence="1" type="ORF">SAY86_018246</name>
</gene>
<accession>A0AAN7LIS7</accession>
<dbReference type="EMBL" id="JAXQNO010000014">
    <property type="protein sequence ID" value="KAK4783878.1"/>
    <property type="molecule type" value="Genomic_DNA"/>
</dbReference>
<proteinExistence type="predicted"/>
<reference evidence="1 2" key="1">
    <citation type="journal article" date="2023" name="Hortic Res">
        <title>Pangenome of water caltrop reveals structural variations and asymmetric subgenome divergence after allopolyploidization.</title>
        <authorList>
            <person name="Zhang X."/>
            <person name="Chen Y."/>
            <person name="Wang L."/>
            <person name="Yuan Y."/>
            <person name="Fang M."/>
            <person name="Shi L."/>
            <person name="Lu R."/>
            <person name="Comes H.P."/>
            <person name="Ma Y."/>
            <person name="Chen Y."/>
            <person name="Huang G."/>
            <person name="Zhou Y."/>
            <person name="Zheng Z."/>
            <person name="Qiu Y."/>
        </authorList>
    </citation>
    <scope>NUCLEOTIDE SEQUENCE [LARGE SCALE GENOMIC DNA]</scope>
    <source>
        <strain evidence="1">F231</strain>
    </source>
</reference>